<evidence type="ECO:0000313" key="8">
    <source>
        <dbReference type="Proteomes" id="UP000237271"/>
    </source>
</evidence>
<dbReference type="PROSITE" id="PS50178">
    <property type="entry name" value="ZF_FYVE"/>
    <property type="match status" value="1"/>
</dbReference>
<keyword evidence="2 4" id="KW-0863">Zinc-finger</keyword>
<evidence type="ECO:0000256" key="4">
    <source>
        <dbReference type="PROSITE-ProRule" id="PRU00091"/>
    </source>
</evidence>
<feature type="compositionally biased region" description="Basic and acidic residues" evidence="5">
    <location>
        <begin position="104"/>
        <end position="113"/>
    </location>
</feature>
<keyword evidence="3" id="KW-0862">Zinc</keyword>
<dbReference type="AlphaFoldDB" id="A0A2P4XC16"/>
<accession>A0A2P4XC16</accession>
<dbReference type="GO" id="GO:0000285">
    <property type="term" value="F:1-phosphatidylinositol-3-phosphate 5-kinase activity"/>
    <property type="evidence" value="ECO:0007669"/>
    <property type="project" value="InterPro"/>
</dbReference>
<dbReference type="SUPFAM" id="SSF57903">
    <property type="entry name" value="FYVE/PHD zinc finger"/>
    <property type="match status" value="1"/>
</dbReference>
<dbReference type="PANTHER" id="PTHR46715:SF1">
    <property type="entry name" value="1-PHOSPHATIDYLINOSITOL 3-PHOSPHATE 5-KINASE"/>
    <property type="match status" value="1"/>
</dbReference>
<keyword evidence="1" id="KW-0479">Metal-binding</keyword>
<dbReference type="InterPro" id="IPR013083">
    <property type="entry name" value="Znf_RING/FYVE/PHD"/>
</dbReference>
<dbReference type="InterPro" id="IPR043548">
    <property type="entry name" value="PIKfyve"/>
</dbReference>
<dbReference type="GO" id="GO:0052810">
    <property type="term" value="F:1-phosphatidylinositol-5-kinase activity"/>
    <property type="evidence" value="ECO:0007669"/>
    <property type="project" value="TreeGrafter"/>
</dbReference>
<dbReference type="GO" id="GO:1903426">
    <property type="term" value="P:regulation of reactive oxygen species biosynthetic process"/>
    <property type="evidence" value="ECO:0007669"/>
    <property type="project" value="TreeGrafter"/>
</dbReference>
<evidence type="ECO:0000256" key="5">
    <source>
        <dbReference type="SAM" id="MobiDB-lite"/>
    </source>
</evidence>
<reference evidence="7 8" key="1">
    <citation type="journal article" date="2017" name="Genome Biol. Evol.">
        <title>Phytophthora megakarya and P. palmivora, closely related causal agents of cacao black pod rot, underwent increases in genome sizes and gene numbers by different mechanisms.</title>
        <authorList>
            <person name="Ali S.S."/>
            <person name="Shao J."/>
            <person name="Lary D.J."/>
            <person name="Kronmiller B."/>
            <person name="Shen D."/>
            <person name="Strem M.D."/>
            <person name="Amoako-Attah I."/>
            <person name="Akrofi A.Y."/>
            <person name="Begoude B.A."/>
            <person name="Ten Hoopen G.M."/>
            <person name="Coulibaly K."/>
            <person name="Kebe B.I."/>
            <person name="Melnick R.L."/>
            <person name="Guiltinan M.J."/>
            <person name="Tyler B.M."/>
            <person name="Meinhardt L.W."/>
            <person name="Bailey B.A."/>
        </authorList>
    </citation>
    <scope>NUCLEOTIDE SEQUENCE [LARGE SCALE GENOMIC DNA]</scope>
    <source>
        <strain evidence="8">sbr112.9</strain>
    </source>
</reference>
<evidence type="ECO:0000256" key="1">
    <source>
        <dbReference type="ARBA" id="ARBA00022723"/>
    </source>
</evidence>
<dbReference type="SMART" id="SM00064">
    <property type="entry name" value="FYVE"/>
    <property type="match status" value="1"/>
</dbReference>
<dbReference type="EMBL" id="NCKW01015375">
    <property type="protein sequence ID" value="POM63078.1"/>
    <property type="molecule type" value="Genomic_DNA"/>
</dbReference>
<dbReference type="Pfam" id="PF01363">
    <property type="entry name" value="FYVE"/>
    <property type="match status" value="1"/>
</dbReference>
<dbReference type="GO" id="GO:0012506">
    <property type="term" value="C:vesicle membrane"/>
    <property type="evidence" value="ECO:0007669"/>
    <property type="project" value="TreeGrafter"/>
</dbReference>
<evidence type="ECO:0000256" key="3">
    <source>
        <dbReference type="ARBA" id="ARBA00022833"/>
    </source>
</evidence>
<dbReference type="Gene3D" id="3.30.40.10">
    <property type="entry name" value="Zinc/RING finger domain, C3HC4 (zinc finger)"/>
    <property type="match status" value="1"/>
</dbReference>
<feature type="non-terminal residue" evidence="7">
    <location>
        <position position="258"/>
    </location>
</feature>
<dbReference type="GO" id="GO:0032438">
    <property type="term" value="P:melanosome organization"/>
    <property type="evidence" value="ECO:0007669"/>
    <property type="project" value="TreeGrafter"/>
</dbReference>
<protein>
    <recommendedName>
        <fullName evidence="6">FYVE-type domain-containing protein</fullName>
    </recommendedName>
</protein>
<dbReference type="InterPro" id="IPR017455">
    <property type="entry name" value="Znf_FYVE-rel"/>
</dbReference>
<dbReference type="InterPro" id="IPR011011">
    <property type="entry name" value="Znf_FYVE_PHD"/>
</dbReference>
<keyword evidence="8" id="KW-1185">Reference proteome</keyword>
<feature type="region of interest" description="Disordered" evidence="5">
    <location>
        <begin position="80"/>
        <end position="126"/>
    </location>
</feature>
<dbReference type="OrthoDB" id="158357at2759"/>
<sequence length="258" mass="28697">MSAGNQYWMPDHLCKVCYDCSAAFSLFRRRHHCRLCGQIFCHECSNQFIDGTPHGFPGVVRVCKFCFQFVDAAGKKKVKENDQNRHSIGSLEGGETSRESFSTRFDRSSHRLSGEIGTTKPSPLVFGPPIDPNEIPMSLLSPVDSNSSDPVGAEQPADSTTFATESVDLFEESDRVKVHGRFHPHVRTRRRHSSAELLGAIESGGLMEAEVLALNNGRNKASPEKVVSTVPEETPWRIAAHNSNNLHTQREIALDKYM</sequence>
<dbReference type="InterPro" id="IPR000306">
    <property type="entry name" value="Znf_FYVE"/>
</dbReference>
<proteinExistence type="predicted"/>
<evidence type="ECO:0000259" key="6">
    <source>
        <dbReference type="PROSITE" id="PS50178"/>
    </source>
</evidence>
<evidence type="ECO:0000313" key="7">
    <source>
        <dbReference type="EMBL" id="POM63078.1"/>
    </source>
</evidence>
<dbReference type="CDD" id="cd15725">
    <property type="entry name" value="FYVE_PIKfyve_Fab1"/>
    <property type="match status" value="1"/>
</dbReference>
<dbReference type="GO" id="GO:0008270">
    <property type="term" value="F:zinc ion binding"/>
    <property type="evidence" value="ECO:0007669"/>
    <property type="project" value="UniProtKB-KW"/>
</dbReference>
<feature type="domain" description="FYVE-type" evidence="6">
    <location>
        <begin position="17"/>
        <end position="71"/>
    </location>
</feature>
<name>A0A2P4XC16_9STRA</name>
<dbReference type="Proteomes" id="UP000237271">
    <property type="component" value="Unassembled WGS sequence"/>
</dbReference>
<dbReference type="GO" id="GO:0090385">
    <property type="term" value="P:phagosome-lysosome fusion"/>
    <property type="evidence" value="ECO:0007669"/>
    <property type="project" value="TreeGrafter"/>
</dbReference>
<gene>
    <name evidence="7" type="ORF">PHPALM_27684</name>
</gene>
<comment type="caution">
    <text evidence="7">The sequence shown here is derived from an EMBL/GenBank/DDBJ whole genome shotgun (WGS) entry which is preliminary data.</text>
</comment>
<organism evidence="7 8">
    <name type="scientific">Phytophthora palmivora</name>
    <dbReference type="NCBI Taxonomy" id="4796"/>
    <lineage>
        <taxon>Eukaryota</taxon>
        <taxon>Sar</taxon>
        <taxon>Stramenopiles</taxon>
        <taxon>Oomycota</taxon>
        <taxon>Peronosporomycetes</taxon>
        <taxon>Peronosporales</taxon>
        <taxon>Peronosporaceae</taxon>
        <taxon>Phytophthora</taxon>
    </lineage>
</organism>
<dbReference type="PANTHER" id="PTHR46715">
    <property type="entry name" value="1-PHOSPHATIDYLINOSITOL 3-PHOSPHATE 5-KINASE"/>
    <property type="match status" value="1"/>
</dbReference>
<evidence type="ECO:0000256" key="2">
    <source>
        <dbReference type="ARBA" id="ARBA00022771"/>
    </source>
</evidence>
<dbReference type="GO" id="GO:0031410">
    <property type="term" value="C:cytoplasmic vesicle"/>
    <property type="evidence" value="ECO:0007669"/>
    <property type="project" value="TreeGrafter"/>
</dbReference>